<dbReference type="Proteomes" id="UP001610563">
    <property type="component" value="Unassembled WGS sequence"/>
</dbReference>
<gene>
    <name evidence="2" type="ORF">BJX66DRAFT_351057</name>
</gene>
<evidence type="ECO:0000256" key="1">
    <source>
        <dbReference type="SAM" id="Phobius"/>
    </source>
</evidence>
<keyword evidence="3" id="KW-1185">Reference proteome</keyword>
<dbReference type="PANTHER" id="PTHR38643:SF1">
    <property type="entry name" value="PURINE NUCLEOSIDE PERMEASE C285.05-RELATED"/>
    <property type="match status" value="1"/>
</dbReference>
<name>A0ABR4G6S8_9EURO</name>
<accession>A0ABR4G6S8</accession>
<comment type="caution">
    <text evidence="2">The sequence shown here is derived from an EMBL/GenBank/DDBJ whole genome shotgun (WGS) entry which is preliminary data.</text>
</comment>
<dbReference type="InterPro" id="IPR009486">
    <property type="entry name" value="Pur_nuclsid_perm"/>
</dbReference>
<dbReference type="PANTHER" id="PTHR38643">
    <property type="entry name" value="PURINE NUCLEOSIDE PERMEASE C285.05-RELATED"/>
    <property type="match status" value="1"/>
</dbReference>
<protein>
    <submittedName>
        <fullName evidence="2">Purine nucleoside permease-domain-containing protein</fullName>
    </submittedName>
</protein>
<keyword evidence="1" id="KW-0812">Transmembrane</keyword>
<sequence>MDVFYAYTYSTAAWLSLQSAALISVPQGISAMLLEETRPATPSEIYLARCYGFSLLTISALTIMLTGSIPLTAGLADPITNEDPDSENDSKAPYAVPTLVLTSIFHTASAFYAYTRYVDTAKGVFLIAIVGYSSIAAVGLWCVLFASSHGRISRRTGADKRTAGFPFGNRFSLEATIWHSIPDFDLLAHNISLPGLSPLFPTIHCTSTHEICQIITGEGEINAAVTISALLFSTHFNLTSTYFLIAGIAGISPEYGTTGSVTFPRFAVQPALQHEIDIRELPGNFSTGYVPQGSTRPGVFPKTVYGTEVFELDPRLVDVAAGFARNASLAHSDAARTYRRNYITADNRYHAATQPPGTVQCDTSTSDVYFAGHILTSAFANTTKALTNGKGVYCTSQQEDNATLEALMRGAKAGLLDFRRVIIMRSGSDFDRPFPGQSALQGLLYSDHGGFGIAVENLYLAGREVIRGILKGWDKAFGDGLGEEGYAGDVWGHSARFRGGYG</sequence>
<dbReference type="InterPro" id="IPR035994">
    <property type="entry name" value="Nucleoside_phosphorylase_sf"/>
</dbReference>
<keyword evidence="1" id="KW-0472">Membrane</keyword>
<organism evidence="2 3">
    <name type="scientific">Aspergillus keveii</name>
    <dbReference type="NCBI Taxonomy" id="714993"/>
    <lineage>
        <taxon>Eukaryota</taxon>
        <taxon>Fungi</taxon>
        <taxon>Dikarya</taxon>
        <taxon>Ascomycota</taxon>
        <taxon>Pezizomycotina</taxon>
        <taxon>Eurotiomycetes</taxon>
        <taxon>Eurotiomycetidae</taxon>
        <taxon>Eurotiales</taxon>
        <taxon>Aspergillaceae</taxon>
        <taxon>Aspergillus</taxon>
        <taxon>Aspergillus subgen. Nidulantes</taxon>
    </lineage>
</organism>
<feature type="transmembrane region" description="Helical" evidence="1">
    <location>
        <begin position="92"/>
        <end position="112"/>
    </location>
</feature>
<feature type="transmembrane region" description="Helical" evidence="1">
    <location>
        <begin position="124"/>
        <end position="146"/>
    </location>
</feature>
<evidence type="ECO:0000313" key="2">
    <source>
        <dbReference type="EMBL" id="KAL2794733.1"/>
    </source>
</evidence>
<evidence type="ECO:0000313" key="3">
    <source>
        <dbReference type="Proteomes" id="UP001610563"/>
    </source>
</evidence>
<dbReference type="Pfam" id="PF06516">
    <property type="entry name" value="NUP"/>
    <property type="match status" value="1"/>
</dbReference>
<dbReference type="Gene3D" id="3.40.50.1580">
    <property type="entry name" value="Nucleoside phosphorylase domain"/>
    <property type="match status" value="1"/>
</dbReference>
<reference evidence="2 3" key="1">
    <citation type="submission" date="2024-07" db="EMBL/GenBank/DDBJ databases">
        <title>Section-level genome sequencing and comparative genomics of Aspergillus sections Usti and Cavernicolus.</title>
        <authorList>
            <consortium name="Lawrence Berkeley National Laboratory"/>
            <person name="Nybo J.L."/>
            <person name="Vesth T.C."/>
            <person name="Theobald S."/>
            <person name="Frisvad J.C."/>
            <person name="Larsen T.O."/>
            <person name="Kjaerboelling I."/>
            <person name="Rothschild-Mancinelli K."/>
            <person name="Lyhne E.K."/>
            <person name="Kogle M.E."/>
            <person name="Barry K."/>
            <person name="Clum A."/>
            <person name="Na H."/>
            <person name="Ledsgaard L."/>
            <person name="Lin J."/>
            <person name="Lipzen A."/>
            <person name="Kuo A."/>
            <person name="Riley R."/>
            <person name="Mondo S."/>
            <person name="Labutti K."/>
            <person name="Haridas S."/>
            <person name="Pangalinan J."/>
            <person name="Salamov A.A."/>
            <person name="Simmons B.A."/>
            <person name="Magnuson J.K."/>
            <person name="Chen J."/>
            <person name="Drula E."/>
            <person name="Henrissat B."/>
            <person name="Wiebenga A."/>
            <person name="Lubbers R.J."/>
            <person name="Gomes A.C."/>
            <person name="Makela M.R."/>
            <person name="Stajich J."/>
            <person name="Grigoriev I.V."/>
            <person name="Mortensen U.H."/>
            <person name="De Vries R.P."/>
            <person name="Baker S.E."/>
            <person name="Andersen M.R."/>
        </authorList>
    </citation>
    <scope>NUCLEOTIDE SEQUENCE [LARGE SCALE GENOMIC DNA]</scope>
    <source>
        <strain evidence="2 3">CBS 209.92</strain>
    </source>
</reference>
<keyword evidence="1" id="KW-1133">Transmembrane helix</keyword>
<dbReference type="EMBL" id="JBFTWV010000041">
    <property type="protein sequence ID" value="KAL2794733.1"/>
    <property type="molecule type" value="Genomic_DNA"/>
</dbReference>
<feature type="transmembrane region" description="Helical" evidence="1">
    <location>
        <begin position="46"/>
        <end position="72"/>
    </location>
</feature>
<proteinExistence type="predicted"/>